<evidence type="ECO:0000256" key="1">
    <source>
        <dbReference type="SAM" id="Coils"/>
    </source>
</evidence>
<evidence type="ECO:0000313" key="4">
    <source>
        <dbReference type="Proteomes" id="UP000242930"/>
    </source>
</evidence>
<feature type="coiled-coil region" evidence="1">
    <location>
        <begin position="18"/>
        <end position="52"/>
    </location>
</feature>
<dbReference type="Pfam" id="PF07486">
    <property type="entry name" value="Hydrolase_2"/>
    <property type="match status" value="1"/>
</dbReference>
<keyword evidence="1" id="KW-0175">Coiled coil</keyword>
<name>A0A1H6ZZ54_9PSED</name>
<dbReference type="OrthoDB" id="9785345at2"/>
<dbReference type="STRING" id="915471.SAMN05216201_110143"/>
<dbReference type="EMBL" id="FNZE01000010">
    <property type="protein sequence ID" value="SEJ54075.1"/>
    <property type="molecule type" value="Genomic_DNA"/>
</dbReference>
<dbReference type="AlphaFoldDB" id="A0A1H6ZZ54"/>
<gene>
    <name evidence="3" type="ORF">SAMN05216201_110143</name>
</gene>
<accession>A0A1H6ZZ54</accession>
<dbReference type="InterPro" id="IPR011105">
    <property type="entry name" value="Cell_wall_hydrolase_SleB"/>
</dbReference>
<evidence type="ECO:0000313" key="3">
    <source>
        <dbReference type="EMBL" id="SEJ54075.1"/>
    </source>
</evidence>
<keyword evidence="3" id="KW-0378">Hydrolase</keyword>
<dbReference type="RefSeq" id="WP_090311810.1">
    <property type="nucleotide sequence ID" value="NZ_FNZE01000010.1"/>
</dbReference>
<dbReference type="Proteomes" id="UP000242930">
    <property type="component" value="Unassembled WGS sequence"/>
</dbReference>
<protein>
    <submittedName>
        <fullName evidence="3">Cell Wall Hydrolase</fullName>
    </submittedName>
</protein>
<keyword evidence="4" id="KW-1185">Reference proteome</keyword>
<organism evidence="3 4">
    <name type="scientific">Pseudomonas linyingensis</name>
    <dbReference type="NCBI Taxonomy" id="915471"/>
    <lineage>
        <taxon>Bacteria</taxon>
        <taxon>Pseudomonadati</taxon>
        <taxon>Pseudomonadota</taxon>
        <taxon>Gammaproteobacteria</taxon>
        <taxon>Pseudomonadales</taxon>
        <taxon>Pseudomonadaceae</taxon>
        <taxon>Pseudomonas</taxon>
    </lineage>
</organism>
<feature type="domain" description="Cell wall hydrolase SleB" evidence="2">
    <location>
        <begin position="107"/>
        <end position="209"/>
    </location>
</feature>
<sequence>MRFIWVAACFAIILLYLAIDQEQKKGAAEDQAQVLEQKQETAEDKAQVLEQKAVEKGSEIPVPKSEAISASEAQAVDPAGAAPLDDAITCLARSIYWEIKGGAVVEMEAVANVVMNRLGHEGFPDTVCAVVKQGSEKPGCQFSWWCDGRADQVKEDDRYALAKEVARKALNQQLRDRTHGALYFHDRTVKPAWAKEYIKTAETRNFLFYRPRGGAAR</sequence>
<dbReference type="GO" id="GO:0016787">
    <property type="term" value="F:hydrolase activity"/>
    <property type="evidence" value="ECO:0007669"/>
    <property type="project" value="UniProtKB-KW"/>
</dbReference>
<dbReference type="InterPro" id="IPR042047">
    <property type="entry name" value="SleB_dom1"/>
</dbReference>
<reference evidence="4" key="1">
    <citation type="submission" date="2016-10" db="EMBL/GenBank/DDBJ databases">
        <authorList>
            <person name="Varghese N."/>
            <person name="Submissions S."/>
        </authorList>
    </citation>
    <scope>NUCLEOTIDE SEQUENCE [LARGE SCALE GENOMIC DNA]</scope>
    <source>
        <strain evidence="4">LMG 25967</strain>
    </source>
</reference>
<proteinExistence type="predicted"/>
<dbReference type="Gene3D" id="1.10.10.2520">
    <property type="entry name" value="Cell wall hydrolase SleB, domain 1"/>
    <property type="match status" value="1"/>
</dbReference>
<evidence type="ECO:0000259" key="2">
    <source>
        <dbReference type="Pfam" id="PF07486"/>
    </source>
</evidence>